<accession>A0A2G9YBH7</accession>
<gene>
    <name evidence="1" type="ORF">COX46_01410</name>
</gene>
<dbReference type="SUPFAM" id="SSF48371">
    <property type="entry name" value="ARM repeat"/>
    <property type="match status" value="1"/>
</dbReference>
<dbReference type="SMART" id="SM00567">
    <property type="entry name" value="EZ_HEAT"/>
    <property type="match status" value="2"/>
</dbReference>
<reference evidence="1 2" key="1">
    <citation type="submission" date="2017-09" db="EMBL/GenBank/DDBJ databases">
        <title>Depth-based differentiation of microbial function through sediment-hosted aquifers and enrichment of novel symbionts in the deep terrestrial subsurface.</title>
        <authorList>
            <person name="Probst A.J."/>
            <person name="Ladd B."/>
            <person name="Jarett J.K."/>
            <person name="Geller-Mcgrath D.E."/>
            <person name="Sieber C.M."/>
            <person name="Emerson J.B."/>
            <person name="Anantharaman K."/>
            <person name="Thomas B.C."/>
            <person name="Malmstrom R."/>
            <person name="Stieglmeier M."/>
            <person name="Klingl A."/>
            <person name="Woyke T."/>
            <person name="Ryan C.M."/>
            <person name="Banfield J.F."/>
        </authorList>
    </citation>
    <scope>NUCLEOTIDE SEQUENCE [LARGE SCALE GENOMIC DNA]</scope>
    <source>
        <strain evidence="1">CG23_combo_of_CG06-09_8_20_14_all_48_7</strain>
    </source>
</reference>
<proteinExistence type="predicted"/>
<dbReference type="InterPro" id="IPR011989">
    <property type="entry name" value="ARM-like"/>
</dbReference>
<dbReference type="EMBL" id="PCRF01000064">
    <property type="protein sequence ID" value="PIP16575.1"/>
    <property type="molecule type" value="Genomic_DNA"/>
</dbReference>
<dbReference type="InterPro" id="IPR016024">
    <property type="entry name" value="ARM-type_fold"/>
</dbReference>
<dbReference type="InterPro" id="IPR004155">
    <property type="entry name" value="PBS_lyase_HEAT"/>
</dbReference>
<dbReference type="AlphaFoldDB" id="A0A2G9YBH7"/>
<dbReference type="Proteomes" id="UP000230392">
    <property type="component" value="Unassembled WGS sequence"/>
</dbReference>
<name>A0A2G9YBH7_9BACT</name>
<evidence type="ECO:0000313" key="2">
    <source>
        <dbReference type="Proteomes" id="UP000230392"/>
    </source>
</evidence>
<evidence type="ECO:0008006" key="3">
    <source>
        <dbReference type="Google" id="ProtNLM"/>
    </source>
</evidence>
<protein>
    <recommendedName>
        <fullName evidence="3">HEAT repeat domain-containing protein</fullName>
    </recommendedName>
</protein>
<comment type="caution">
    <text evidence="1">The sequence shown here is derived from an EMBL/GenBank/DDBJ whole genome shotgun (WGS) entry which is preliminary data.</text>
</comment>
<dbReference type="Gene3D" id="1.25.10.10">
    <property type="entry name" value="Leucine-rich Repeat Variant"/>
    <property type="match status" value="1"/>
</dbReference>
<feature type="non-terminal residue" evidence="1">
    <location>
        <position position="1"/>
    </location>
</feature>
<sequence length="94" mass="10176">PYLIEHTKPNYDYIIRGSAATSLGKIGGDQAVTALIELLQNSSTVIDAAEALATIGDQRAVEPLIAAIKRTSDSFTLKHLKQAYKTLTGQEYPE</sequence>
<dbReference type="Pfam" id="PF13646">
    <property type="entry name" value="HEAT_2"/>
    <property type="match status" value="1"/>
</dbReference>
<evidence type="ECO:0000313" key="1">
    <source>
        <dbReference type="EMBL" id="PIP16575.1"/>
    </source>
</evidence>
<organism evidence="1 2">
    <name type="scientific">bacterium (Candidatus Ratteibacteria) CG23_combo_of_CG06-09_8_20_14_all_48_7</name>
    <dbReference type="NCBI Taxonomy" id="2014292"/>
    <lineage>
        <taxon>Bacteria</taxon>
        <taxon>Candidatus Ratteibacteria</taxon>
    </lineage>
</organism>